<evidence type="ECO:0000256" key="1">
    <source>
        <dbReference type="SAM" id="MobiDB-lite"/>
    </source>
</evidence>
<gene>
    <name evidence="4" type="ordered locus">Mmar10_1998</name>
</gene>
<dbReference type="AlphaFoldDB" id="Q0AN47"/>
<keyword evidence="2" id="KW-0812">Transmembrane</keyword>
<dbReference type="Proteomes" id="UP000001964">
    <property type="component" value="Chromosome"/>
</dbReference>
<dbReference type="KEGG" id="mmr:Mmar10_1998"/>
<dbReference type="PANTHER" id="PTHR30590">
    <property type="entry name" value="INNER MEMBRANE PROTEIN"/>
    <property type="match status" value="1"/>
</dbReference>
<sequence>MAKLGRAPVRTPTETPIGSPMNEPDEAEEAGILIMFGVTVFGLLSANLSGFAHVWAAADILPLQSPAAGALDKLAWWLGQTFVSWTFNILLMVLFGSSLALRRAGDGARGLGWMGFGGLVLAYVFWHGELLTVLALAGMIAVPMRALQPATRWMTLAGLIGGTYLILLAGAGITALVPDSMALSDLLGLDAARITAIEAAHQSGFWARLPDNMAIALQFHLVEIFFLGGGALGLVLLGMELVERRFWSGAWPVMPLVFSAAAALGIGLPLNGWSAVHAMSAGFAPSQAWGGVAAHAAGALLSAYGYAALVVLAVRYRVAERFQLFLIRAGNTWLSLHVGQIVVLTVVFSGIPGLALYGQLAPASLFALGLVLVMVQAGAVLAIDRWLRVGPVEWLLDGVSSRHFARLRRG</sequence>
<feature type="transmembrane region" description="Helical" evidence="2">
    <location>
        <begin position="249"/>
        <end position="268"/>
    </location>
</feature>
<dbReference type="OrthoDB" id="9807744at2"/>
<feature type="transmembrane region" description="Helical" evidence="2">
    <location>
        <begin position="363"/>
        <end position="383"/>
    </location>
</feature>
<feature type="transmembrane region" description="Helical" evidence="2">
    <location>
        <begin position="30"/>
        <end position="54"/>
    </location>
</feature>
<evidence type="ECO:0000259" key="3">
    <source>
        <dbReference type="Pfam" id="PF04235"/>
    </source>
</evidence>
<keyword evidence="2" id="KW-1133">Transmembrane helix</keyword>
<feature type="transmembrane region" description="Helical" evidence="2">
    <location>
        <begin position="130"/>
        <end position="147"/>
    </location>
</feature>
<dbReference type="PANTHER" id="PTHR30590:SF2">
    <property type="entry name" value="INNER MEMBRANE PROTEIN"/>
    <property type="match status" value="1"/>
</dbReference>
<feature type="transmembrane region" description="Helical" evidence="2">
    <location>
        <begin position="334"/>
        <end position="357"/>
    </location>
</feature>
<evidence type="ECO:0000313" key="4">
    <source>
        <dbReference type="EMBL" id="ABI66290.1"/>
    </source>
</evidence>
<dbReference type="eggNOG" id="COG2311">
    <property type="taxonomic scope" value="Bacteria"/>
</dbReference>
<dbReference type="Pfam" id="PF04235">
    <property type="entry name" value="DUF418"/>
    <property type="match status" value="1"/>
</dbReference>
<evidence type="ECO:0000313" key="5">
    <source>
        <dbReference type="Proteomes" id="UP000001964"/>
    </source>
</evidence>
<organism evidence="4 5">
    <name type="scientific">Maricaulis maris (strain MCS10)</name>
    <name type="common">Caulobacter maris</name>
    <dbReference type="NCBI Taxonomy" id="394221"/>
    <lineage>
        <taxon>Bacteria</taxon>
        <taxon>Pseudomonadati</taxon>
        <taxon>Pseudomonadota</taxon>
        <taxon>Alphaproteobacteria</taxon>
        <taxon>Maricaulales</taxon>
        <taxon>Maricaulaceae</taxon>
        <taxon>Maricaulis</taxon>
    </lineage>
</organism>
<keyword evidence="2" id="KW-0472">Membrane</keyword>
<feature type="transmembrane region" description="Helical" evidence="2">
    <location>
        <begin position="154"/>
        <end position="177"/>
    </location>
</feature>
<feature type="region of interest" description="Disordered" evidence="1">
    <location>
        <begin position="1"/>
        <end position="23"/>
    </location>
</feature>
<dbReference type="HOGENOM" id="CLU_670499_0_0_5"/>
<dbReference type="STRING" id="394221.Mmar10_1998"/>
<protein>
    <submittedName>
        <fullName evidence="4">Membrane protein-like protein</fullName>
    </submittedName>
</protein>
<dbReference type="InterPro" id="IPR052529">
    <property type="entry name" value="Bact_Transport_Assoc"/>
</dbReference>
<proteinExistence type="predicted"/>
<feature type="transmembrane region" description="Helical" evidence="2">
    <location>
        <begin position="74"/>
        <end position="95"/>
    </location>
</feature>
<feature type="transmembrane region" description="Helical" evidence="2">
    <location>
        <begin position="288"/>
        <end position="314"/>
    </location>
</feature>
<keyword evidence="5" id="KW-1185">Reference proteome</keyword>
<feature type="domain" description="DUF418" evidence="3">
    <location>
        <begin position="257"/>
        <end position="396"/>
    </location>
</feature>
<feature type="transmembrane region" description="Helical" evidence="2">
    <location>
        <begin position="215"/>
        <end position="237"/>
    </location>
</feature>
<accession>Q0AN47</accession>
<reference evidence="4 5" key="1">
    <citation type="submission" date="2006-08" db="EMBL/GenBank/DDBJ databases">
        <title>Complete sequence of Maricaulis maris MCS10.</title>
        <authorList>
            <consortium name="US DOE Joint Genome Institute"/>
            <person name="Copeland A."/>
            <person name="Lucas S."/>
            <person name="Lapidus A."/>
            <person name="Barry K."/>
            <person name="Detter J.C."/>
            <person name="Glavina del Rio T."/>
            <person name="Hammon N."/>
            <person name="Israni S."/>
            <person name="Dalin E."/>
            <person name="Tice H."/>
            <person name="Pitluck S."/>
            <person name="Saunders E."/>
            <person name="Brettin T."/>
            <person name="Bruce D."/>
            <person name="Han C."/>
            <person name="Tapia R."/>
            <person name="Gilna P."/>
            <person name="Schmutz J."/>
            <person name="Larimer F."/>
            <person name="Land M."/>
            <person name="Hauser L."/>
            <person name="Kyrpides N."/>
            <person name="Mikhailova N."/>
            <person name="Viollier P."/>
            <person name="Stephens C."/>
            <person name="Richardson P."/>
        </authorList>
    </citation>
    <scope>NUCLEOTIDE SEQUENCE [LARGE SCALE GENOMIC DNA]</scope>
    <source>
        <strain evidence="4 5">MCS10</strain>
    </source>
</reference>
<evidence type="ECO:0000256" key="2">
    <source>
        <dbReference type="SAM" id="Phobius"/>
    </source>
</evidence>
<dbReference type="EMBL" id="CP000449">
    <property type="protein sequence ID" value="ABI66290.1"/>
    <property type="molecule type" value="Genomic_DNA"/>
</dbReference>
<name>Q0AN47_MARMM</name>
<dbReference type="InterPro" id="IPR007349">
    <property type="entry name" value="DUF418"/>
</dbReference>